<reference evidence="1 2" key="1">
    <citation type="journal article" date="1992" name="Lakartidningen">
        <title>[Penicillin V and not amoxicillin is the first choice preparation in acute otitis].</title>
        <authorList>
            <person name="Kamme C."/>
            <person name="Lundgren K."/>
            <person name="Prellner K."/>
        </authorList>
    </citation>
    <scope>NUCLEOTIDE SEQUENCE [LARGE SCALE GENOMIC DNA]</scope>
    <source>
        <strain evidence="1 2">PC4580III</strain>
    </source>
</reference>
<dbReference type="RefSeq" id="WP_147770322.1">
    <property type="nucleotide sequence ID" value="NZ_SAYB01000003.1"/>
</dbReference>
<comment type="caution">
    <text evidence="1">The sequence shown here is derived from an EMBL/GenBank/DDBJ whole genome shotgun (WGS) entry which is preliminary data.</text>
</comment>
<sequence length="163" mass="18742">MKKIIFLFLIFSCIVFAEWEYSMLPNKYGANFHRFTVFDYKINSRLTVNVSLVSLGGHAGVKIYNDNVKESDNLSLYIVDNSGDSVNYTIFNKDIANGYISVENLDGFDRGMSLIKLLLSSQYVELFSNDASKRLATFDTKGLKQILEKKLGNSYWYKYNFND</sequence>
<organism evidence="1 2">
    <name type="scientific">Brachyspira aalborgi</name>
    <dbReference type="NCBI Taxonomy" id="29522"/>
    <lineage>
        <taxon>Bacteria</taxon>
        <taxon>Pseudomonadati</taxon>
        <taxon>Spirochaetota</taxon>
        <taxon>Spirochaetia</taxon>
        <taxon>Brachyspirales</taxon>
        <taxon>Brachyspiraceae</taxon>
        <taxon>Brachyspira</taxon>
    </lineage>
</organism>
<protein>
    <submittedName>
        <fullName evidence="1">Uncharacterized protein</fullName>
    </submittedName>
</protein>
<evidence type="ECO:0000313" key="2">
    <source>
        <dbReference type="Proteomes" id="UP000322814"/>
    </source>
</evidence>
<gene>
    <name evidence="1" type="ORF">EPJ78_01855</name>
</gene>
<dbReference type="EMBL" id="SAYB01000003">
    <property type="protein sequence ID" value="TXJ37489.1"/>
    <property type="molecule type" value="Genomic_DNA"/>
</dbReference>
<name>A0A5C8EHQ3_9SPIR</name>
<accession>A0A5C8EHQ3</accession>
<dbReference type="Proteomes" id="UP000322814">
    <property type="component" value="Unassembled WGS sequence"/>
</dbReference>
<evidence type="ECO:0000313" key="1">
    <source>
        <dbReference type="EMBL" id="TXJ37489.1"/>
    </source>
</evidence>
<proteinExistence type="predicted"/>
<dbReference type="AlphaFoldDB" id="A0A5C8EHQ3"/>